<sequence length="338" mass="35463">MSTSAHPRSPSRVVVVLAPVLAVLLLAGCSGDSQQASMQEDSAPQGERAPDGGGAAENGAEGGEAAEDGAEGGEAVAGSDVEVREREVVHTAQLTVETTEIEDAAGSAKEWVVDAGGHVEAESVTTESGDEGPRASLTLRVPTDSYEDALRELGDLGTRADLERRVEDVTEEVADVDSRVESAEATLDRLRELVEEADDVEDVLAVESEISDRQEELEALQARQQALADSVSLGTIELSLLPPDSYLAEEESDSIGFLGGLVRGWRALLSVLEGAAVALGWSLPFLAVVAVAVVPVLVWRRRRAATETAVVAEPSGDPRPEPVGEGDGDSPEENEREP</sequence>
<name>A0A3N0EB96_9ACTN</name>
<comment type="caution">
    <text evidence="5">The sequence shown here is derived from an EMBL/GenBank/DDBJ whole genome shotgun (WGS) entry which is preliminary data.</text>
</comment>
<proteinExistence type="predicted"/>
<dbReference type="InterPro" id="IPR025645">
    <property type="entry name" value="DUF4349"/>
</dbReference>
<accession>A0A3N0EB96</accession>
<evidence type="ECO:0000259" key="4">
    <source>
        <dbReference type="Pfam" id="PF14257"/>
    </source>
</evidence>
<dbReference type="AlphaFoldDB" id="A0A3N0EB96"/>
<reference evidence="5 6" key="1">
    <citation type="submission" date="2018-11" db="EMBL/GenBank/DDBJ databases">
        <title>The genome draft of YIM 96095.</title>
        <authorList>
            <person name="Tang S.-K."/>
            <person name="Chunyu W.-X."/>
            <person name="Feng Y.-Z."/>
        </authorList>
    </citation>
    <scope>NUCLEOTIDE SEQUENCE [LARGE SCALE GENOMIC DNA]</scope>
    <source>
        <strain evidence="5 6">YIM 96095</strain>
    </source>
</reference>
<feature type="region of interest" description="Disordered" evidence="2">
    <location>
        <begin position="32"/>
        <end position="86"/>
    </location>
</feature>
<feature type="transmembrane region" description="Helical" evidence="3">
    <location>
        <begin position="278"/>
        <end position="299"/>
    </location>
</feature>
<dbReference type="EMBL" id="RJMB01000008">
    <property type="protein sequence ID" value="RNL85115.1"/>
    <property type="molecule type" value="Genomic_DNA"/>
</dbReference>
<keyword evidence="6" id="KW-1185">Reference proteome</keyword>
<dbReference type="Pfam" id="PF14257">
    <property type="entry name" value="DUF4349"/>
    <property type="match status" value="1"/>
</dbReference>
<keyword evidence="1" id="KW-0175">Coiled coil</keyword>
<feature type="region of interest" description="Disordered" evidence="2">
    <location>
        <begin position="306"/>
        <end position="338"/>
    </location>
</feature>
<dbReference type="Proteomes" id="UP000269198">
    <property type="component" value="Unassembled WGS sequence"/>
</dbReference>
<evidence type="ECO:0000313" key="5">
    <source>
        <dbReference type="EMBL" id="RNL85115.1"/>
    </source>
</evidence>
<feature type="coiled-coil region" evidence="1">
    <location>
        <begin position="159"/>
        <end position="223"/>
    </location>
</feature>
<keyword evidence="3" id="KW-0472">Membrane</keyword>
<protein>
    <submittedName>
        <fullName evidence="5">DUF4349 domain-containing protein</fullName>
    </submittedName>
</protein>
<keyword evidence="3" id="KW-0812">Transmembrane</keyword>
<evidence type="ECO:0000256" key="2">
    <source>
        <dbReference type="SAM" id="MobiDB-lite"/>
    </source>
</evidence>
<evidence type="ECO:0000256" key="3">
    <source>
        <dbReference type="SAM" id="Phobius"/>
    </source>
</evidence>
<feature type="compositionally biased region" description="Acidic residues" evidence="2">
    <location>
        <begin position="324"/>
        <end position="338"/>
    </location>
</feature>
<feature type="compositionally biased region" description="Gly residues" evidence="2">
    <location>
        <begin position="51"/>
        <end position="62"/>
    </location>
</feature>
<feature type="compositionally biased region" description="Polar residues" evidence="2">
    <location>
        <begin position="32"/>
        <end position="42"/>
    </location>
</feature>
<feature type="domain" description="DUF4349" evidence="4">
    <location>
        <begin position="86"/>
        <end position="296"/>
    </location>
</feature>
<evidence type="ECO:0000313" key="6">
    <source>
        <dbReference type="Proteomes" id="UP000269198"/>
    </source>
</evidence>
<organism evidence="5 6">
    <name type="scientific">Halostreptopolyspora alba</name>
    <dbReference type="NCBI Taxonomy" id="2487137"/>
    <lineage>
        <taxon>Bacteria</taxon>
        <taxon>Bacillati</taxon>
        <taxon>Actinomycetota</taxon>
        <taxon>Actinomycetes</taxon>
        <taxon>Streptosporangiales</taxon>
        <taxon>Nocardiopsidaceae</taxon>
        <taxon>Halostreptopolyspora</taxon>
    </lineage>
</organism>
<gene>
    <name evidence="5" type="ORF">EFW17_10185</name>
</gene>
<keyword evidence="3" id="KW-1133">Transmembrane helix</keyword>
<dbReference type="RefSeq" id="WP_123201165.1">
    <property type="nucleotide sequence ID" value="NZ_RJMB01000008.1"/>
</dbReference>
<dbReference type="OrthoDB" id="186919at2"/>
<evidence type="ECO:0000256" key="1">
    <source>
        <dbReference type="SAM" id="Coils"/>
    </source>
</evidence>